<proteinExistence type="predicted"/>
<dbReference type="InterPro" id="IPR046240">
    <property type="entry name" value="DUF6273"/>
</dbReference>
<reference evidence="4" key="1">
    <citation type="journal article" date="2019" name="Int. J. Syst. Evol. Microbiol.">
        <title>The Global Catalogue of Microorganisms (GCM) 10K type strain sequencing project: providing services to taxonomists for standard genome sequencing and annotation.</title>
        <authorList>
            <consortium name="The Broad Institute Genomics Platform"/>
            <consortium name="The Broad Institute Genome Sequencing Center for Infectious Disease"/>
            <person name="Wu L."/>
            <person name="Ma J."/>
        </authorList>
    </citation>
    <scope>NUCLEOTIDE SEQUENCE [LARGE SCALE GENOMIC DNA]</scope>
    <source>
        <strain evidence="4">CGMCC 1.15180</strain>
    </source>
</reference>
<feature type="domain" description="DUF6273" evidence="2">
    <location>
        <begin position="17"/>
        <end position="85"/>
    </location>
</feature>
<dbReference type="EMBL" id="JBHUHR010000013">
    <property type="protein sequence ID" value="MFD2033969.1"/>
    <property type="molecule type" value="Genomic_DNA"/>
</dbReference>
<gene>
    <name evidence="3" type="ORF">ACFSKL_04150</name>
</gene>
<evidence type="ECO:0000256" key="1">
    <source>
        <dbReference type="SAM" id="MobiDB-lite"/>
    </source>
</evidence>
<sequence>MITFGNYSWLILELEDNRKLIVTKDIIELRWYHTIFVDVTWAESEIRRYLNTDFYGTFNQNEKEKIIQVVNRNPDNPWFGTKGGADTATPRTVAESAPQCG</sequence>
<keyword evidence="4" id="KW-1185">Reference proteome</keyword>
<accession>A0ABW4VH00</accession>
<organism evidence="3 4">
    <name type="scientific">Belliella marina</name>
    <dbReference type="NCBI Taxonomy" id="1644146"/>
    <lineage>
        <taxon>Bacteria</taxon>
        <taxon>Pseudomonadati</taxon>
        <taxon>Bacteroidota</taxon>
        <taxon>Cytophagia</taxon>
        <taxon>Cytophagales</taxon>
        <taxon>Cyclobacteriaceae</taxon>
        <taxon>Belliella</taxon>
    </lineage>
</organism>
<evidence type="ECO:0000313" key="3">
    <source>
        <dbReference type="EMBL" id="MFD2033969.1"/>
    </source>
</evidence>
<comment type="caution">
    <text evidence="3">The sequence shown here is derived from an EMBL/GenBank/DDBJ whole genome shotgun (WGS) entry which is preliminary data.</text>
</comment>
<evidence type="ECO:0000313" key="4">
    <source>
        <dbReference type="Proteomes" id="UP001597361"/>
    </source>
</evidence>
<protein>
    <submittedName>
        <fullName evidence="3">DUF6273 domain-containing protein</fullName>
    </submittedName>
</protein>
<dbReference type="Pfam" id="PF19789">
    <property type="entry name" value="DUF6273"/>
    <property type="match status" value="1"/>
</dbReference>
<evidence type="ECO:0000259" key="2">
    <source>
        <dbReference type="Pfam" id="PF19789"/>
    </source>
</evidence>
<feature type="region of interest" description="Disordered" evidence="1">
    <location>
        <begin position="77"/>
        <end position="101"/>
    </location>
</feature>
<dbReference type="Proteomes" id="UP001597361">
    <property type="component" value="Unassembled WGS sequence"/>
</dbReference>
<name>A0ABW4VH00_9BACT</name>
<dbReference type="RefSeq" id="WP_376883753.1">
    <property type="nucleotide sequence ID" value="NZ_JBHUHR010000013.1"/>
</dbReference>